<dbReference type="EMBL" id="JACMSC010000001">
    <property type="protein sequence ID" value="KAG6538381.1"/>
    <property type="molecule type" value="Genomic_DNA"/>
</dbReference>
<comment type="caution">
    <text evidence="3">The sequence shown here is derived from an EMBL/GenBank/DDBJ whole genome shotgun (WGS) entry which is preliminary data.</text>
</comment>
<dbReference type="Pfam" id="PF24818">
    <property type="entry name" value="PH_TRF2_HOY1"/>
    <property type="match status" value="1"/>
</dbReference>
<dbReference type="PANTHER" id="PTHR33494">
    <property type="entry name" value="OS02G0793800 PROTEIN"/>
    <property type="match status" value="1"/>
</dbReference>
<dbReference type="AlphaFoldDB" id="A0A8J5LZV0"/>
<evidence type="ECO:0000256" key="1">
    <source>
        <dbReference type="SAM" id="MobiDB-lite"/>
    </source>
</evidence>
<proteinExistence type="predicted"/>
<dbReference type="InterPro" id="IPR057939">
    <property type="entry name" value="TRF2_HOY1_PH"/>
</dbReference>
<evidence type="ECO:0000313" key="4">
    <source>
        <dbReference type="Proteomes" id="UP000734854"/>
    </source>
</evidence>
<evidence type="ECO:0000259" key="2">
    <source>
        <dbReference type="Pfam" id="PF24818"/>
    </source>
</evidence>
<evidence type="ECO:0000313" key="3">
    <source>
        <dbReference type="EMBL" id="KAG6538381.1"/>
    </source>
</evidence>
<gene>
    <name evidence="3" type="ORF">ZIOFF_003498</name>
</gene>
<dbReference type="PANTHER" id="PTHR33494:SF1">
    <property type="entry name" value="C2H2-TYPE DOMAIN-CONTAINING PROTEIN-RELATED"/>
    <property type="match status" value="1"/>
</dbReference>
<keyword evidence="4" id="KW-1185">Reference proteome</keyword>
<organism evidence="3 4">
    <name type="scientific">Zingiber officinale</name>
    <name type="common">Ginger</name>
    <name type="synonym">Amomum zingiber</name>
    <dbReference type="NCBI Taxonomy" id="94328"/>
    <lineage>
        <taxon>Eukaryota</taxon>
        <taxon>Viridiplantae</taxon>
        <taxon>Streptophyta</taxon>
        <taxon>Embryophyta</taxon>
        <taxon>Tracheophyta</taxon>
        <taxon>Spermatophyta</taxon>
        <taxon>Magnoliopsida</taxon>
        <taxon>Liliopsida</taxon>
        <taxon>Zingiberales</taxon>
        <taxon>Zingiberaceae</taxon>
        <taxon>Zingiber</taxon>
    </lineage>
</organism>
<protein>
    <recommendedName>
        <fullName evidence="2">TRF2/HOY1 PH-like domain-containing protein</fullName>
    </recommendedName>
</protein>
<reference evidence="3 4" key="1">
    <citation type="submission" date="2020-08" db="EMBL/GenBank/DDBJ databases">
        <title>Plant Genome Project.</title>
        <authorList>
            <person name="Zhang R.-G."/>
        </authorList>
    </citation>
    <scope>NUCLEOTIDE SEQUENCE [LARGE SCALE GENOMIC DNA]</scope>
    <source>
        <tissue evidence="3">Rhizome</tissue>
    </source>
</reference>
<feature type="region of interest" description="Disordered" evidence="1">
    <location>
        <begin position="1"/>
        <end position="39"/>
    </location>
</feature>
<accession>A0A8J5LZV0</accession>
<dbReference type="Proteomes" id="UP000734854">
    <property type="component" value="Unassembled WGS sequence"/>
</dbReference>
<feature type="compositionally biased region" description="Basic and acidic residues" evidence="1">
    <location>
        <begin position="1"/>
        <end position="12"/>
    </location>
</feature>
<sequence>MARLPADSDKLGPRSTGTATKLEIDDASDDDERPRIKKRSKTTVPNLKVHVRFFRFQKIDLCVLDDPSPLGLRLRKSPSLVDLIQMKLSQANAAAASSFGSLQAGNEKELKSSVISGSTPDKMKASNFPILAIFEQRVSKYEGDLVAKCYFAKHKLVWEVLEGSLKSKIEIQWTDITFLKMACTEDGIESLDIVLAKPPLFFRETDPQPRKHTLWQPTQDFTNGQASMFRKNIEKIAHCDPRLNSLWLQQDVTLDPPNLETQLLFFEDQDDSESHDLIEKEDYRNGSSLSNSFFTATSLMSSKNEPRNFVERRLNHALMDSPLPRSGVNSLCCQFQTDTGTNSIQAWHKNTGDGLQQDAEFQDELEHDEFVDQKPFISRIESFGELLMLPRVTSIPQFFFNISEDKNDDG</sequence>
<feature type="domain" description="TRF2/HOY1 PH-like" evidence="2">
    <location>
        <begin position="136"/>
        <end position="233"/>
    </location>
</feature>
<name>A0A8J5LZV0_ZINOF</name>